<feature type="region of interest" description="Disordered" evidence="2">
    <location>
        <begin position="238"/>
        <end position="266"/>
    </location>
</feature>
<dbReference type="AlphaFoldDB" id="A0A150G3P4"/>
<comment type="subcellular location">
    <subcellularLocation>
        <location evidence="1">Cytoplasm</location>
        <location evidence="1">Cytoskeleton</location>
        <location evidence="1">Cilium axoneme</location>
    </subcellularLocation>
</comment>
<dbReference type="SMART" id="SM00367">
    <property type="entry name" value="LRR_CC"/>
    <property type="match status" value="5"/>
</dbReference>
<dbReference type="Gene3D" id="3.80.10.10">
    <property type="entry name" value="Ribonuclease Inhibitor"/>
    <property type="match status" value="3"/>
</dbReference>
<dbReference type="InterPro" id="IPR001611">
    <property type="entry name" value="Leu-rich_rpt"/>
</dbReference>
<evidence type="ECO:0000256" key="1">
    <source>
        <dbReference type="ARBA" id="ARBA00004430"/>
    </source>
</evidence>
<sequence length="991" mass="102266">MAADVRWQHLPYDVVRHIIDAASRLPQEPPHAAAAAIDGDPQLAPPTATHHTDVASLAPDIPPLCTTPAHDNDNNNHNNDDGLLSEPQEELFLQSVRTLRMVCPEWRDAAASAVTRLQLQSLALLPGHAGCGPPAPPLLLPLPRPSRHLPHIFPELAELDLMAYERLCDDDLAALAGCRRLQSLRLVAQYLTAAGLAALAPLTSLDRIELRGIRVGAALAHLLRALPRLRHATLRNCSQQLLPPGPAPPPPPAGPPPPPPLPAAPHVLTTAATPAQKRFPSARSGVLGGAVGRAGLAGNGLAAATVAASSSSAQPGQGAGSGEQAAAEAARAAPAASPACLAALPSLFPELRCFRLGVLRGEGVTEEGVGALAGRLAGLTRLELQGCSRLRSDSLGGLLSRLSGLRSLDLTNCLALLDSGLAPLSALSSLTSLKLRGCWKIRGEGCSALAPPAMRLRHLDLSDCRVTDAGLQQVARLACLTSLRLVRCWQLEAPGLAALSRLTRLQALDLGSTNADNCGLEQMVPGLGRCLTDLDLSATLINRHGVAALAAGLPRLRRLKLNRCKGVDDACLEYLTGLSCLRRLHVRHCRNIGDAAAAALAGRLPRLQHFELDGCWGVAMATIDRLYGRPNAEWRRTADVAAARGGSGGGNGVAVVDAAATASVGDRPRSAASLASVDGDGANAFRFLPSQLQVFAGLSKSMQNCSWSYAALAVANVFVNALEAVEHAHSHHHHEAAAVAAAGAAEGGAAATAAAVEAAAGASHAAAAGGPGATVLLEEMLRAVSLSDVAFCVNAIIPAALIAYSLRPFDNLARNPDEPHMSLALKGVGRLSLTLQQLAWTCGSVGVVTLLEAADKWPPMLAVASASCLALACVAEGATANSPGLVSNTILATQKAANAAALFASSAAFDRALHNDDGLDDTDHLLDGLGRHHNGMSGLFTSMTVLSWALLMAGGVALLVPALEESPLGVLVGEGVLHASADVLVEVLEAI</sequence>
<dbReference type="GO" id="GO:0019005">
    <property type="term" value="C:SCF ubiquitin ligase complex"/>
    <property type="evidence" value="ECO:0007669"/>
    <property type="project" value="TreeGrafter"/>
</dbReference>
<dbReference type="InterPro" id="IPR006553">
    <property type="entry name" value="Leu-rich_rpt_Cys-con_subtyp"/>
</dbReference>
<feature type="compositionally biased region" description="Basic and acidic residues" evidence="2">
    <location>
        <begin position="70"/>
        <end position="80"/>
    </location>
</feature>
<dbReference type="GO" id="GO:0005930">
    <property type="term" value="C:axoneme"/>
    <property type="evidence" value="ECO:0007669"/>
    <property type="project" value="UniProtKB-SubCell"/>
</dbReference>
<comment type="caution">
    <text evidence="3">The sequence shown here is derived from an EMBL/GenBank/DDBJ whole genome shotgun (WGS) entry which is preliminary data.</text>
</comment>
<evidence type="ECO:0000256" key="2">
    <source>
        <dbReference type="SAM" id="MobiDB-lite"/>
    </source>
</evidence>
<protein>
    <recommendedName>
        <fullName evidence="5">F-box domain-containing protein</fullName>
    </recommendedName>
</protein>
<evidence type="ECO:0008006" key="5">
    <source>
        <dbReference type="Google" id="ProtNLM"/>
    </source>
</evidence>
<dbReference type="SUPFAM" id="SSF52047">
    <property type="entry name" value="RNI-like"/>
    <property type="match status" value="2"/>
</dbReference>
<keyword evidence="4" id="KW-1185">Reference proteome</keyword>
<feature type="region of interest" description="Disordered" evidence="2">
    <location>
        <begin position="27"/>
        <end position="84"/>
    </location>
</feature>
<dbReference type="InterPro" id="IPR032675">
    <property type="entry name" value="LRR_dom_sf"/>
</dbReference>
<dbReference type="OrthoDB" id="538291at2759"/>
<dbReference type="EMBL" id="LSYV01000068">
    <property type="protein sequence ID" value="KXZ44444.1"/>
    <property type="molecule type" value="Genomic_DNA"/>
</dbReference>
<gene>
    <name evidence="3" type="ORF">GPECTOR_67g284</name>
</gene>
<name>A0A150G3P4_GONPE</name>
<proteinExistence type="predicted"/>
<feature type="compositionally biased region" description="Pro residues" evidence="2">
    <location>
        <begin position="243"/>
        <end position="263"/>
    </location>
</feature>
<dbReference type="GO" id="GO:0031146">
    <property type="term" value="P:SCF-dependent proteasomal ubiquitin-dependent protein catabolic process"/>
    <property type="evidence" value="ECO:0007669"/>
    <property type="project" value="TreeGrafter"/>
</dbReference>
<reference evidence="4" key="1">
    <citation type="journal article" date="2016" name="Nat. Commun.">
        <title>The Gonium pectorale genome demonstrates co-option of cell cycle regulation during the evolution of multicellularity.</title>
        <authorList>
            <person name="Hanschen E.R."/>
            <person name="Marriage T.N."/>
            <person name="Ferris P.J."/>
            <person name="Hamaji T."/>
            <person name="Toyoda A."/>
            <person name="Fujiyama A."/>
            <person name="Neme R."/>
            <person name="Noguchi H."/>
            <person name="Minakuchi Y."/>
            <person name="Suzuki M."/>
            <person name="Kawai-Toyooka H."/>
            <person name="Smith D.R."/>
            <person name="Sparks H."/>
            <person name="Anderson J."/>
            <person name="Bakaric R."/>
            <person name="Luria V."/>
            <person name="Karger A."/>
            <person name="Kirschner M.W."/>
            <person name="Durand P.M."/>
            <person name="Michod R.E."/>
            <person name="Nozaki H."/>
            <person name="Olson B.J."/>
        </authorList>
    </citation>
    <scope>NUCLEOTIDE SEQUENCE [LARGE SCALE GENOMIC DNA]</scope>
    <source>
        <strain evidence="4">NIES-2863</strain>
    </source>
</reference>
<dbReference type="Pfam" id="PF13516">
    <property type="entry name" value="LRR_6"/>
    <property type="match status" value="3"/>
</dbReference>
<dbReference type="Proteomes" id="UP000075714">
    <property type="component" value="Unassembled WGS sequence"/>
</dbReference>
<evidence type="ECO:0000313" key="3">
    <source>
        <dbReference type="EMBL" id="KXZ44444.1"/>
    </source>
</evidence>
<dbReference type="SMART" id="SM00368">
    <property type="entry name" value="LRR_RI"/>
    <property type="match status" value="3"/>
</dbReference>
<dbReference type="PANTHER" id="PTHR13318">
    <property type="entry name" value="PARTNER OF PAIRED, ISOFORM B-RELATED"/>
    <property type="match status" value="1"/>
</dbReference>
<accession>A0A150G3P4</accession>
<dbReference type="STRING" id="33097.A0A150G3P4"/>
<evidence type="ECO:0000313" key="4">
    <source>
        <dbReference type="Proteomes" id="UP000075714"/>
    </source>
</evidence>
<organism evidence="3 4">
    <name type="scientific">Gonium pectorale</name>
    <name type="common">Green alga</name>
    <dbReference type="NCBI Taxonomy" id="33097"/>
    <lineage>
        <taxon>Eukaryota</taxon>
        <taxon>Viridiplantae</taxon>
        <taxon>Chlorophyta</taxon>
        <taxon>core chlorophytes</taxon>
        <taxon>Chlorophyceae</taxon>
        <taxon>CS clade</taxon>
        <taxon>Chlamydomonadales</taxon>
        <taxon>Volvocaceae</taxon>
        <taxon>Gonium</taxon>
    </lineage>
</organism>
<dbReference type="PANTHER" id="PTHR13318:SF105">
    <property type="entry name" value="F-BOX_LRR-REPEAT PROTEIN 3"/>
    <property type="match status" value="1"/>
</dbReference>